<dbReference type="PANTHER" id="PTHR11662:SF399">
    <property type="entry name" value="FI19708P1-RELATED"/>
    <property type="match status" value="1"/>
</dbReference>
<comment type="subcellular location">
    <subcellularLocation>
        <location evidence="1">Membrane</location>
        <topology evidence="1">Multi-pass membrane protein</topology>
    </subcellularLocation>
</comment>
<feature type="transmembrane region" description="Helical" evidence="5">
    <location>
        <begin position="118"/>
        <end position="142"/>
    </location>
</feature>
<evidence type="ECO:0000313" key="6">
    <source>
        <dbReference type="EnsemblMetazoa" id="XP_014261314.1"/>
    </source>
</evidence>
<keyword evidence="2 5" id="KW-0812">Transmembrane</keyword>
<organism evidence="6 7">
    <name type="scientific">Cimex lectularius</name>
    <name type="common">Bed bug</name>
    <name type="synonym">Acanthia lectularia</name>
    <dbReference type="NCBI Taxonomy" id="79782"/>
    <lineage>
        <taxon>Eukaryota</taxon>
        <taxon>Metazoa</taxon>
        <taxon>Ecdysozoa</taxon>
        <taxon>Arthropoda</taxon>
        <taxon>Hexapoda</taxon>
        <taxon>Insecta</taxon>
        <taxon>Pterygota</taxon>
        <taxon>Neoptera</taxon>
        <taxon>Paraneoptera</taxon>
        <taxon>Hemiptera</taxon>
        <taxon>Heteroptera</taxon>
        <taxon>Panheteroptera</taxon>
        <taxon>Cimicomorpha</taxon>
        <taxon>Cimicidae</taxon>
        <taxon>Cimex</taxon>
    </lineage>
</organism>
<dbReference type="GO" id="GO:0006820">
    <property type="term" value="P:monoatomic anion transport"/>
    <property type="evidence" value="ECO:0007669"/>
    <property type="project" value="TreeGrafter"/>
</dbReference>
<evidence type="ECO:0000256" key="2">
    <source>
        <dbReference type="ARBA" id="ARBA00022692"/>
    </source>
</evidence>
<keyword evidence="7" id="KW-1185">Reference proteome</keyword>
<dbReference type="InterPro" id="IPR011701">
    <property type="entry name" value="MFS"/>
</dbReference>
<accession>A0A8I6SBG5</accession>
<evidence type="ECO:0000256" key="1">
    <source>
        <dbReference type="ARBA" id="ARBA00004141"/>
    </source>
</evidence>
<reference evidence="6" key="1">
    <citation type="submission" date="2022-01" db="UniProtKB">
        <authorList>
            <consortium name="EnsemblMetazoa"/>
        </authorList>
    </citation>
    <scope>IDENTIFICATION</scope>
</reference>
<dbReference type="GO" id="GO:0016020">
    <property type="term" value="C:membrane"/>
    <property type="evidence" value="ECO:0007669"/>
    <property type="project" value="UniProtKB-SubCell"/>
</dbReference>
<evidence type="ECO:0000313" key="7">
    <source>
        <dbReference type="Proteomes" id="UP000494040"/>
    </source>
</evidence>
<dbReference type="GO" id="GO:0022857">
    <property type="term" value="F:transmembrane transporter activity"/>
    <property type="evidence" value="ECO:0007669"/>
    <property type="project" value="InterPro"/>
</dbReference>
<evidence type="ECO:0000256" key="5">
    <source>
        <dbReference type="SAM" id="Phobius"/>
    </source>
</evidence>
<evidence type="ECO:0000256" key="3">
    <source>
        <dbReference type="ARBA" id="ARBA00022989"/>
    </source>
</evidence>
<evidence type="ECO:0000256" key="4">
    <source>
        <dbReference type="ARBA" id="ARBA00023136"/>
    </source>
</evidence>
<keyword evidence="4 5" id="KW-0472">Membrane</keyword>
<dbReference type="KEGG" id="clec:106673646"/>
<dbReference type="RefSeq" id="XP_014261314.1">
    <property type="nucleotide sequence ID" value="XM_014405828.2"/>
</dbReference>
<feature type="transmembrane region" description="Helical" evidence="5">
    <location>
        <begin position="154"/>
        <end position="173"/>
    </location>
</feature>
<dbReference type="AlphaFoldDB" id="A0A8I6SBG5"/>
<proteinExistence type="predicted"/>
<protein>
    <submittedName>
        <fullName evidence="6">Uncharacterized protein</fullName>
    </submittedName>
</protein>
<dbReference type="EnsemblMetazoa" id="XM_014405828.2">
    <property type="protein sequence ID" value="XP_014261314.1"/>
    <property type="gene ID" value="LOC106673646"/>
</dbReference>
<keyword evidence="3 5" id="KW-1133">Transmembrane helix</keyword>
<dbReference type="Gene3D" id="1.20.1250.20">
    <property type="entry name" value="MFS general substrate transporter like domains"/>
    <property type="match status" value="1"/>
</dbReference>
<dbReference type="GeneID" id="106673646"/>
<sequence length="287" mass="32942">MVGFSEHHWFGSRHVVIILLTLSQSLNVNYMYVTSQLYERTYGHSHGASDIFHMLNDIPKEHIKYYRFVSEGLTTVLGVISAILTLKISNKYFLFLSNALNAVISFALPFLLTVAESYAFGITMIVFSLARSIHWCTTLCLIGKWIPTHEICRSLAIIFSFGCVFGGTLFMIAELIRNETNYPNSFYFLGTVTTLWLILWFLFGAGSPNDCAFTTEGEKRYIYKSLEFVRPKNSKTPIPWKDIIKCRSLYTTSVAITSFFQSFYNLGFSEFHWESIFSIILSQSREQ</sequence>
<feature type="transmembrane region" description="Helical" evidence="5">
    <location>
        <begin position="185"/>
        <end position="203"/>
    </location>
</feature>
<dbReference type="InterPro" id="IPR036259">
    <property type="entry name" value="MFS_trans_sf"/>
</dbReference>
<dbReference type="Proteomes" id="UP000494040">
    <property type="component" value="Unassembled WGS sequence"/>
</dbReference>
<dbReference type="Pfam" id="PF07690">
    <property type="entry name" value="MFS_1"/>
    <property type="match status" value="1"/>
</dbReference>
<name>A0A8I6SBG5_CIMLE</name>
<dbReference type="PANTHER" id="PTHR11662">
    <property type="entry name" value="SOLUTE CARRIER FAMILY 17"/>
    <property type="match status" value="1"/>
</dbReference>
<feature type="transmembrane region" description="Helical" evidence="5">
    <location>
        <begin position="93"/>
        <end position="112"/>
    </location>
</feature>
<dbReference type="InterPro" id="IPR050382">
    <property type="entry name" value="MFS_Na/Anion_cotransporter"/>
</dbReference>
<dbReference type="SUPFAM" id="SSF103473">
    <property type="entry name" value="MFS general substrate transporter"/>
    <property type="match status" value="1"/>
</dbReference>